<dbReference type="InterPro" id="IPR017937">
    <property type="entry name" value="Thioredoxin_CS"/>
</dbReference>
<sequence length="122" mass="13200">MTVKDLTTQAEVEAIMAPDGPAALIDFWAGWCGPCKMMAPQFEAAAEEMADQPVAFYKLDTENYPALARAFNVRSLPTLIAVREGQIQEVAIGAKSAAQIVSLAQRINPDRPPGFFKKLFGG</sequence>
<feature type="disulfide bond" description="Redox-active" evidence="8">
    <location>
        <begin position="32"/>
        <end position="35"/>
    </location>
</feature>
<organism evidence="10 11">
    <name type="scientific">Lujinxingia vulgaris</name>
    <dbReference type="NCBI Taxonomy" id="2600176"/>
    <lineage>
        <taxon>Bacteria</taxon>
        <taxon>Deltaproteobacteria</taxon>
        <taxon>Bradymonadales</taxon>
        <taxon>Lujinxingiaceae</taxon>
        <taxon>Lujinxingia</taxon>
    </lineage>
</organism>
<dbReference type="InterPro" id="IPR013766">
    <property type="entry name" value="Thioredoxin_domain"/>
</dbReference>
<proteinExistence type="inferred from homology"/>
<feature type="domain" description="Thioredoxin" evidence="9">
    <location>
        <begin position="1"/>
        <end position="109"/>
    </location>
</feature>
<dbReference type="PIRSF" id="PIRSF000077">
    <property type="entry name" value="Thioredoxin"/>
    <property type="match status" value="1"/>
</dbReference>
<dbReference type="SUPFAM" id="SSF52833">
    <property type="entry name" value="Thioredoxin-like"/>
    <property type="match status" value="1"/>
</dbReference>
<dbReference type="OrthoDB" id="9790390at2"/>
<dbReference type="EMBL" id="VOSL01000014">
    <property type="protein sequence ID" value="TXD42671.1"/>
    <property type="molecule type" value="Genomic_DNA"/>
</dbReference>
<dbReference type="Pfam" id="PF00085">
    <property type="entry name" value="Thioredoxin"/>
    <property type="match status" value="1"/>
</dbReference>
<feature type="site" description="Contributes to redox potential value" evidence="7">
    <location>
        <position position="33"/>
    </location>
</feature>
<dbReference type="GO" id="GO:0005737">
    <property type="term" value="C:cytoplasm"/>
    <property type="evidence" value="ECO:0007669"/>
    <property type="project" value="TreeGrafter"/>
</dbReference>
<gene>
    <name evidence="10" type="ORF">FRC96_03120</name>
</gene>
<evidence type="ECO:0000256" key="2">
    <source>
        <dbReference type="ARBA" id="ARBA00022448"/>
    </source>
</evidence>
<feature type="active site" description="Nucleophile" evidence="7">
    <location>
        <position position="35"/>
    </location>
</feature>
<comment type="caution">
    <text evidence="10">The sequence shown here is derived from an EMBL/GenBank/DDBJ whole genome shotgun (WGS) entry which is preliminary data.</text>
</comment>
<protein>
    <recommendedName>
        <fullName evidence="6">Thioredoxin</fullName>
    </recommendedName>
</protein>
<dbReference type="RefSeq" id="WP_146972613.1">
    <property type="nucleotide sequence ID" value="NZ_VOSL01000014.1"/>
</dbReference>
<evidence type="ECO:0000256" key="7">
    <source>
        <dbReference type="PIRSR" id="PIRSR000077-1"/>
    </source>
</evidence>
<dbReference type="PANTHER" id="PTHR45663">
    <property type="entry name" value="GEO12009P1"/>
    <property type="match status" value="1"/>
</dbReference>
<evidence type="ECO:0000256" key="5">
    <source>
        <dbReference type="ARBA" id="ARBA00023284"/>
    </source>
</evidence>
<evidence type="ECO:0000313" key="10">
    <source>
        <dbReference type="EMBL" id="TXD42671.1"/>
    </source>
</evidence>
<evidence type="ECO:0000256" key="6">
    <source>
        <dbReference type="PIRNR" id="PIRNR000077"/>
    </source>
</evidence>
<evidence type="ECO:0000256" key="3">
    <source>
        <dbReference type="ARBA" id="ARBA00022982"/>
    </source>
</evidence>
<feature type="active site" description="Nucleophile" evidence="7">
    <location>
        <position position="32"/>
    </location>
</feature>
<keyword evidence="2" id="KW-0813">Transport</keyword>
<dbReference type="InterPro" id="IPR005746">
    <property type="entry name" value="Thioredoxin"/>
</dbReference>
<dbReference type="PANTHER" id="PTHR45663:SF11">
    <property type="entry name" value="GEO12009P1"/>
    <property type="match status" value="1"/>
</dbReference>
<dbReference type="AlphaFoldDB" id="A0A5C6XEE3"/>
<name>A0A5C6XEE3_9DELT</name>
<dbReference type="GO" id="GO:0015035">
    <property type="term" value="F:protein-disulfide reductase activity"/>
    <property type="evidence" value="ECO:0007669"/>
    <property type="project" value="InterPro"/>
</dbReference>
<feature type="site" description="Contributes to redox potential value" evidence="7">
    <location>
        <position position="34"/>
    </location>
</feature>
<keyword evidence="4 8" id="KW-1015">Disulfide bond</keyword>
<dbReference type="Proteomes" id="UP000321046">
    <property type="component" value="Unassembled WGS sequence"/>
</dbReference>
<comment type="similarity">
    <text evidence="1 6">Belongs to the thioredoxin family.</text>
</comment>
<dbReference type="InterPro" id="IPR036249">
    <property type="entry name" value="Thioredoxin-like_sf"/>
</dbReference>
<evidence type="ECO:0000313" key="11">
    <source>
        <dbReference type="Proteomes" id="UP000321046"/>
    </source>
</evidence>
<feature type="site" description="Deprotonates C-terminal active site Cys" evidence="7">
    <location>
        <position position="26"/>
    </location>
</feature>
<keyword evidence="3" id="KW-0249">Electron transport</keyword>
<evidence type="ECO:0000259" key="9">
    <source>
        <dbReference type="PROSITE" id="PS51352"/>
    </source>
</evidence>
<accession>A0A5C6XEE3</accession>
<dbReference type="PROSITE" id="PS00194">
    <property type="entry name" value="THIOREDOXIN_1"/>
    <property type="match status" value="1"/>
</dbReference>
<keyword evidence="5 8" id="KW-0676">Redox-active center</keyword>
<reference evidence="10 11" key="1">
    <citation type="submission" date="2019-08" db="EMBL/GenBank/DDBJ databases">
        <title>Bradymonadales sp. TMQ2.</title>
        <authorList>
            <person name="Liang Q."/>
        </authorList>
    </citation>
    <scope>NUCLEOTIDE SEQUENCE [LARGE SCALE GENOMIC DNA]</scope>
    <source>
        <strain evidence="10 11">TMQ2</strain>
    </source>
</reference>
<dbReference type="CDD" id="cd02947">
    <property type="entry name" value="TRX_family"/>
    <property type="match status" value="1"/>
</dbReference>
<dbReference type="PROSITE" id="PS51352">
    <property type="entry name" value="THIOREDOXIN_2"/>
    <property type="match status" value="1"/>
</dbReference>
<evidence type="ECO:0000256" key="4">
    <source>
        <dbReference type="ARBA" id="ARBA00023157"/>
    </source>
</evidence>
<dbReference type="PRINTS" id="PR00421">
    <property type="entry name" value="THIOREDOXIN"/>
</dbReference>
<dbReference type="Gene3D" id="3.40.30.10">
    <property type="entry name" value="Glutaredoxin"/>
    <property type="match status" value="1"/>
</dbReference>
<evidence type="ECO:0000256" key="8">
    <source>
        <dbReference type="PIRSR" id="PIRSR000077-4"/>
    </source>
</evidence>
<evidence type="ECO:0000256" key="1">
    <source>
        <dbReference type="ARBA" id="ARBA00008987"/>
    </source>
</evidence>